<feature type="transmembrane region" description="Helical" evidence="2">
    <location>
        <begin position="12"/>
        <end position="39"/>
    </location>
</feature>
<keyword evidence="2" id="KW-0812">Transmembrane</keyword>
<proteinExistence type="predicted"/>
<gene>
    <name evidence="3" type="ORF">ACFQE5_03100</name>
</gene>
<keyword evidence="4" id="KW-1185">Reference proteome</keyword>
<evidence type="ECO:0000256" key="1">
    <source>
        <dbReference type="SAM" id="MobiDB-lite"/>
    </source>
</evidence>
<keyword evidence="2" id="KW-0472">Membrane</keyword>
<feature type="region of interest" description="Disordered" evidence="1">
    <location>
        <begin position="69"/>
        <end position="97"/>
    </location>
</feature>
<sequence>MLRTSTIAQALALLVLGYVLVAGEPGVLLGVLGAALWAWGLVRHAGVALRTATGAGPAVLVRALRQSRSRVAAPRQQDPDAAGHTRPRAPSGPLPAV</sequence>
<dbReference type="Pfam" id="PF19950">
    <property type="entry name" value="DUF6412"/>
    <property type="match status" value="1"/>
</dbReference>
<dbReference type="RefSeq" id="WP_379582513.1">
    <property type="nucleotide sequence ID" value="NZ_JBHSQW010000007.1"/>
</dbReference>
<protein>
    <submittedName>
        <fullName evidence="3">DUF6412 domain-containing protein</fullName>
    </submittedName>
</protein>
<evidence type="ECO:0000313" key="3">
    <source>
        <dbReference type="EMBL" id="MFC5993196.1"/>
    </source>
</evidence>
<reference evidence="4" key="1">
    <citation type="journal article" date="2019" name="Int. J. Syst. Evol. Microbiol.">
        <title>The Global Catalogue of Microorganisms (GCM) 10K type strain sequencing project: providing services to taxonomists for standard genome sequencing and annotation.</title>
        <authorList>
            <consortium name="The Broad Institute Genomics Platform"/>
            <consortium name="The Broad Institute Genome Sequencing Center for Infectious Disease"/>
            <person name="Wu L."/>
            <person name="Ma J."/>
        </authorList>
    </citation>
    <scope>NUCLEOTIDE SEQUENCE [LARGE SCALE GENOMIC DNA]</scope>
    <source>
        <strain evidence="4">CCM 8391</strain>
    </source>
</reference>
<keyword evidence="2" id="KW-1133">Transmembrane helix</keyword>
<dbReference type="InterPro" id="IPR045635">
    <property type="entry name" value="DUF6412"/>
</dbReference>
<dbReference type="Proteomes" id="UP001596302">
    <property type="component" value="Unassembled WGS sequence"/>
</dbReference>
<evidence type="ECO:0000256" key="2">
    <source>
        <dbReference type="SAM" id="Phobius"/>
    </source>
</evidence>
<organism evidence="3 4">
    <name type="scientific">Pseudonocardia hispaniensis</name>
    <dbReference type="NCBI Taxonomy" id="904933"/>
    <lineage>
        <taxon>Bacteria</taxon>
        <taxon>Bacillati</taxon>
        <taxon>Actinomycetota</taxon>
        <taxon>Actinomycetes</taxon>
        <taxon>Pseudonocardiales</taxon>
        <taxon>Pseudonocardiaceae</taxon>
        <taxon>Pseudonocardia</taxon>
    </lineage>
</organism>
<name>A0ABW1IXJ9_9PSEU</name>
<accession>A0ABW1IXJ9</accession>
<comment type="caution">
    <text evidence="3">The sequence shown here is derived from an EMBL/GenBank/DDBJ whole genome shotgun (WGS) entry which is preliminary data.</text>
</comment>
<dbReference type="EMBL" id="JBHSQW010000007">
    <property type="protein sequence ID" value="MFC5993196.1"/>
    <property type="molecule type" value="Genomic_DNA"/>
</dbReference>
<evidence type="ECO:0000313" key="4">
    <source>
        <dbReference type="Proteomes" id="UP001596302"/>
    </source>
</evidence>